<evidence type="ECO:0000256" key="26">
    <source>
        <dbReference type="ARBA" id="ARBA00048041"/>
    </source>
</evidence>
<dbReference type="FunFam" id="3.50.50.60:FF:000159">
    <property type="entry name" value="Dimethylaniline monooxygenase [N-oxide-forming]"/>
    <property type="match status" value="2"/>
</dbReference>
<reference evidence="35 36" key="1">
    <citation type="submission" date="2020-06" db="EMBL/GenBank/DDBJ databases">
        <authorList>
            <person name="Li R."/>
            <person name="Bekaert M."/>
        </authorList>
    </citation>
    <scope>NUCLEOTIDE SEQUENCE [LARGE SCALE GENOMIC DNA]</scope>
    <source>
        <strain evidence="36">wild</strain>
    </source>
</reference>
<keyword evidence="10 33" id="KW-0274">FAD</keyword>
<evidence type="ECO:0000256" key="3">
    <source>
        <dbReference type="ARBA" id="ARBA00004524"/>
    </source>
</evidence>
<dbReference type="InterPro" id="IPR002257">
    <property type="entry name" value="Flavin_mOase_5"/>
</dbReference>
<gene>
    <name evidence="35" type="ORF">MCOR_41857</name>
</gene>
<dbReference type="GO" id="GO:0005789">
    <property type="term" value="C:endoplasmic reticulum membrane"/>
    <property type="evidence" value="ECO:0007669"/>
    <property type="project" value="UniProtKB-SubCell"/>
</dbReference>
<comment type="cofactor">
    <cofactor evidence="1 33">
        <name>FAD</name>
        <dbReference type="ChEBI" id="CHEBI:57692"/>
    </cofactor>
</comment>
<dbReference type="EMBL" id="CACVKT020007541">
    <property type="protein sequence ID" value="CAC5408469.1"/>
    <property type="molecule type" value="Genomic_DNA"/>
</dbReference>
<evidence type="ECO:0000256" key="21">
    <source>
        <dbReference type="ARBA" id="ARBA00047426"/>
    </source>
</evidence>
<evidence type="ECO:0000256" key="15">
    <source>
        <dbReference type="ARBA" id="ARBA00023033"/>
    </source>
</evidence>
<dbReference type="SUPFAM" id="SSF51905">
    <property type="entry name" value="FAD/NAD(P)-binding domain"/>
    <property type="match status" value="4"/>
</dbReference>
<keyword evidence="6" id="KW-0597">Phosphoprotein</keyword>
<comment type="catalytic activity">
    <reaction evidence="22">
        <text>heptan-2-one + NADPH + O2 + H(+) = pentyl acetate + NADP(+) + H2O</text>
        <dbReference type="Rhea" id="RHEA:54836"/>
        <dbReference type="ChEBI" id="CHEBI:5672"/>
        <dbReference type="ChEBI" id="CHEBI:15377"/>
        <dbReference type="ChEBI" id="CHEBI:15378"/>
        <dbReference type="ChEBI" id="CHEBI:15379"/>
        <dbReference type="ChEBI" id="CHEBI:57783"/>
        <dbReference type="ChEBI" id="CHEBI:58349"/>
        <dbReference type="ChEBI" id="CHEBI:87362"/>
    </reaction>
    <physiologicalReaction direction="left-to-right" evidence="22">
        <dbReference type="Rhea" id="RHEA:54837"/>
    </physiologicalReaction>
</comment>
<keyword evidence="7 33" id="KW-0285">Flavoprotein</keyword>
<dbReference type="GO" id="GO:0004499">
    <property type="term" value="F:N,N-dimethylaniline monooxygenase activity"/>
    <property type="evidence" value="ECO:0007669"/>
    <property type="project" value="InterPro"/>
</dbReference>
<evidence type="ECO:0000256" key="9">
    <source>
        <dbReference type="ARBA" id="ARBA00022824"/>
    </source>
</evidence>
<dbReference type="InterPro" id="IPR050346">
    <property type="entry name" value="FMO-like"/>
</dbReference>
<evidence type="ECO:0000256" key="34">
    <source>
        <dbReference type="SAM" id="Phobius"/>
    </source>
</evidence>
<evidence type="ECO:0000256" key="29">
    <source>
        <dbReference type="ARBA" id="ARBA00048989"/>
    </source>
</evidence>
<evidence type="ECO:0000256" key="2">
    <source>
        <dbReference type="ARBA" id="ARBA00004389"/>
    </source>
</evidence>
<evidence type="ECO:0000256" key="24">
    <source>
        <dbReference type="ARBA" id="ARBA00047864"/>
    </source>
</evidence>
<protein>
    <recommendedName>
        <fullName evidence="33">Flavin-containing monooxygenase</fullName>
        <ecNumber evidence="33">1.-.-.-</ecNumber>
    </recommendedName>
</protein>
<comment type="catalytic activity">
    <reaction evidence="31">
        <text>N,N-dimethylaniline + NADPH + O2 + H(+) = N,N-dimethylaniline N-oxide + NADP(+) + H2O</text>
        <dbReference type="Rhea" id="RHEA:24468"/>
        <dbReference type="ChEBI" id="CHEBI:15377"/>
        <dbReference type="ChEBI" id="CHEBI:15378"/>
        <dbReference type="ChEBI" id="CHEBI:15379"/>
        <dbReference type="ChEBI" id="CHEBI:16269"/>
        <dbReference type="ChEBI" id="CHEBI:17735"/>
        <dbReference type="ChEBI" id="CHEBI:57783"/>
        <dbReference type="ChEBI" id="CHEBI:58349"/>
        <dbReference type="EC" id="1.14.13.8"/>
    </reaction>
    <physiologicalReaction direction="left-to-right" evidence="31">
        <dbReference type="Rhea" id="RHEA:24469"/>
    </physiologicalReaction>
</comment>
<comment type="catalytic activity">
    <reaction evidence="21">
        <text>hexan-3-one + NADPH + O2 + H(+) = propyl propanoate + NADP(+) + H2O</text>
        <dbReference type="Rhea" id="RHEA:54848"/>
        <dbReference type="ChEBI" id="CHEBI:15377"/>
        <dbReference type="ChEBI" id="CHEBI:15378"/>
        <dbReference type="ChEBI" id="CHEBI:15379"/>
        <dbReference type="ChEBI" id="CHEBI:57783"/>
        <dbReference type="ChEBI" id="CHEBI:58349"/>
        <dbReference type="ChEBI" id="CHEBI:89828"/>
        <dbReference type="ChEBI" id="CHEBI:89891"/>
    </reaction>
    <physiologicalReaction direction="left-to-right" evidence="21">
        <dbReference type="Rhea" id="RHEA:54849"/>
    </physiologicalReaction>
</comment>
<dbReference type="GO" id="GO:0006629">
    <property type="term" value="P:lipid metabolic process"/>
    <property type="evidence" value="ECO:0007669"/>
    <property type="project" value="UniProtKB-KW"/>
</dbReference>
<comment type="function">
    <text evidence="19">Broad spectrum monooxygenase that catalyzes the oxygenation of a wide variety of nitrogen- and sulfur-containing compounds including xenobiotics. Catalyzes the S-oxygenation of hypotaurine to produce taurine, an organic osmolyte involved in cell volume regulation as well as a variety of cytoprotective and developmental processes. In vitro, catalyzes the N-oxygenation of trimethylamine (TMA) to produce trimethylamine N-oxide (TMAO) and could therefore participate to the detoxification of this compound that is generated by the action of gut microbiota from dietary precursors such as choline, choline containing compounds, betaine or L-carnitine.</text>
</comment>
<dbReference type="GO" id="GO:0050661">
    <property type="term" value="F:NADP binding"/>
    <property type="evidence" value="ECO:0007669"/>
    <property type="project" value="InterPro"/>
</dbReference>
<keyword evidence="9" id="KW-0256">Endoplasmic reticulum</keyword>
<dbReference type="InterPro" id="IPR000960">
    <property type="entry name" value="Flavin_mOase"/>
</dbReference>
<dbReference type="InterPro" id="IPR036188">
    <property type="entry name" value="FAD/NAD-bd_sf"/>
</dbReference>
<proteinExistence type="inferred from homology"/>
<evidence type="ECO:0000256" key="12">
    <source>
        <dbReference type="ARBA" id="ARBA00022857"/>
    </source>
</evidence>
<comment type="catalytic activity">
    <reaction evidence="32">
        <text>octan-3-one + NADPH + O2 + H(+) = pentyl propanoate + NADP(+) + H2O</text>
        <dbReference type="Rhea" id="RHEA:54840"/>
        <dbReference type="ChEBI" id="CHEBI:15377"/>
        <dbReference type="ChEBI" id="CHEBI:15378"/>
        <dbReference type="ChEBI" id="CHEBI:15379"/>
        <dbReference type="ChEBI" id="CHEBI:57783"/>
        <dbReference type="ChEBI" id="CHEBI:58349"/>
        <dbReference type="ChEBI" id="CHEBI:80946"/>
        <dbReference type="ChEBI" id="CHEBI:87373"/>
    </reaction>
    <physiologicalReaction direction="left-to-right" evidence="32">
        <dbReference type="Rhea" id="RHEA:54841"/>
    </physiologicalReaction>
</comment>
<comment type="catalytic activity">
    <reaction evidence="30">
        <text>heptan-4-one + NADPH + O2 + H(+) = propyl butanoate + NADP(+) + H2O</text>
        <dbReference type="Rhea" id="RHEA:54852"/>
        <dbReference type="ChEBI" id="CHEBI:15377"/>
        <dbReference type="ChEBI" id="CHEBI:15378"/>
        <dbReference type="ChEBI" id="CHEBI:15379"/>
        <dbReference type="ChEBI" id="CHEBI:57783"/>
        <dbReference type="ChEBI" id="CHEBI:58349"/>
        <dbReference type="ChEBI" id="CHEBI:89484"/>
        <dbReference type="ChEBI" id="CHEBI:89719"/>
    </reaction>
    <physiologicalReaction direction="left-to-right" evidence="30">
        <dbReference type="Rhea" id="RHEA:54853"/>
    </physiologicalReaction>
</comment>
<evidence type="ECO:0000256" key="5">
    <source>
        <dbReference type="ARBA" id="ARBA00022481"/>
    </source>
</evidence>
<keyword evidence="8 34" id="KW-0812">Transmembrane</keyword>
<dbReference type="InterPro" id="IPR020946">
    <property type="entry name" value="Flavin_mOase-like"/>
</dbReference>
<dbReference type="Gene3D" id="3.50.50.60">
    <property type="entry name" value="FAD/NAD(P)-binding domain"/>
    <property type="match status" value="3"/>
</dbReference>
<evidence type="ECO:0000256" key="30">
    <source>
        <dbReference type="ARBA" id="ARBA00048990"/>
    </source>
</evidence>
<evidence type="ECO:0000256" key="10">
    <source>
        <dbReference type="ARBA" id="ARBA00022827"/>
    </source>
</evidence>
<evidence type="ECO:0000256" key="13">
    <source>
        <dbReference type="ARBA" id="ARBA00022989"/>
    </source>
</evidence>
<keyword evidence="14 33" id="KW-0560">Oxidoreductase</keyword>
<evidence type="ECO:0000256" key="7">
    <source>
        <dbReference type="ARBA" id="ARBA00022630"/>
    </source>
</evidence>
<evidence type="ECO:0000256" key="23">
    <source>
        <dbReference type="ARBA" id="ARBA00047855"/>
    </source>
</evidence>
<evidence type="ECO:0000256" key="22">
    <source>
        <dbReference type="ARBA" id="ARBA00047574"/>
    </source>
</evidence>
<evidence type="ECO:0000256" key="17">
    <source>
        <dbReference type="ARBA" id="ARBA00023136"/>
    </source>
</evidence>
<evidence type="ECO:0000256" key="31">
    <source>
        <dbReference type="ARBA" id="ARBA00049443"/>
    </source>
</evidence>
<evidence type="ECO:0000256" key="4">
    <source>
        <dbReference type="ARBA" id="ARBA00009183"/>
    </source>
</evidence>
<comment type="catalytic activity">
    <reaction evidence="29">
        <text>(2E)-geranial + NADPH + O2 + H(+) = (1E)-2,6-dimethylhepta-1,5-dien-1-yl formate + NADP(+) + H2O</text>
        <dbReference type="Rhea" id="RHEA:54860"/>
        <dbReference type="ChEBI" id="CHEBI:15377"/>
        <dbReference type="ChEBI" id="CHEBI:15378"/>
        <dbReference type="ChEBI" id="CHEBI:15379"/>
        <dbReference type="ChEBI" id="CHEBI:16980"/>
        <dbReference type="ChEBI" id="CHEBI:57783"/>
        <dbReference type="ChEBI" id="CHEBI:58349"/>
        <dbReference type="ChEBI" id="CHEBI:138375"/>
    </reaction>
    <physiologicalReaction direction="left-to-right" evidence="29">
        <dbReference type="Rhea" id="RHEA:54861"/>
    </physiologicalReaction>
</comment>
<evidence type="ECO:0000256" key="19">
    <source>
        <dbReference type="ARBA" id="ARBA00045957"/>
    </source>
</evidence>
<evidence type="ECO:0000256" key="1">
    <source>
        <dbReference type="ARBA" id="ARBA00001974"/>
    </source>
</evidence>
<evidence type="ECO:0000256" key="11">
    <source>
        <dbReference type="ARBA" id="ARBA00022848"/>
    </source>
</evidence>
<evidence type="ECO:0000313" key="36">
    <source>
        <dbReference type="Proteomes" id="UP000507470"/>
    </source>
</evidence>
<dbReference type="GO" id="GO:0034899">
    <property type="term" value="F:trimethylamine monooxygenase activity"/>
    <property type="evidence" value="ECO:0007669"/>
    <property type="project" value="UniProtKB-EC"/>
</dbReference>
<dbReference type="AlphaFoldDB" id="A0A6J8DK29"/>
<comment type="catalytic activity">
    <reaction evidence="20">
        <text>hypotaurine + NADH + O2 + H(+) = taurine + NAD(+) + H2O</text>
        <dbReference type="Rhea" id="RHEA:74111"/>
        <dbReference type="ChEBI" id="CHEBI:15377"/>
        <dbReference type="ChEBI" id="CHEBI:15378"/>
        <dbReference type="ChEBI" id="CHEBI:15379"/>
        <dbReference type="ChEBI" id="CHEBI:57540"/>
        <dbReference type="ChEBI" id="CHEBI:57853"/>
        <dbReference type="ChEBI" id="CHEBI:57945"/>
        <dbReference type="ChEBI" id="CHEBI:507393"/>
        <dbReference type="EC" id="1.14.13.8"/>
    </reaction>
    <physiologicalReaction direction="left-to-right" evidence="20">
        <dbReference type="Rhea" id="RHEA:74112"/>
    </physiologicalReaction>
</comment>
<evidence type="ECO:0000256" key="33">
    <source>
        <dbReference type="RuleBase" id="RU361177"/>
    </source>
</evidence>
<dbReference type="OrthoDB" id="66881at2759"/>
<comment type="function">
    <text evidence="18">Acts as a Baeyer-Villiger monooxygenase on a broad range of substrates. Catalyzes the insertion of an oxygen atom into a carbon-carbon bond adjacent to a carbonyl, which converts ketones to esters. Active on diverse carbonyl compounds, whereas soft nucleophiles are mostly non- or poorly reactive. In contrast with other forms of FMO it is non- or poorly active on 'classical' substrates such as drugs, pesticides, and dietary components containing soft nucleophilic heteroatoms. Able to oxidize drug molecules bearing a carbonyl group on an aliphatic chain, such as nabumetone and pentoxifylline. Also, in the absence of substrates, shows slow but yet significant NADPH oxidase activity. Acts as a positive modulator of cholesterol biosynthesis as well as glucose homeostasis, promoting metabolic aging via pleiotropic effects.</text>
</comment>
<keyword evidence="15 33" id="KW-0503">Monooxygenase</keyword>
<dbReference type="PANTHER" id="PTHR23023">
    <property type="entry name" value="DIMETHYLANILINE MONOOXYGENASE"/>
    <property type="match status" value="1"/>
</dbReference>
<evidence type="ECO:0000256" key="27">
    <source>
        <dbReference type="ARBA" id="ARBA00048088"/>
    </source>
</evidence>
<sequence length="1074" mass="122111">MKVAVIGAGVSGLTAIKCCIDEGLEPVCFERTNDIGGLWRYSDNVTEGQACVMKSTITNTSKEMMCFSDFPMPAEYPMYMHNTYVQKYLDLYAEKFSLRKYIQFKTEILSVMKKDNFELTGQWVIKLKDKKTDKVKENIFDAVLVCTGRNSEKYVPNFPGLSNFKGEVVHSHDYRKPTGYEGKRVLVIGIGNTGSEIAVELSAVASQVFISTGRGTWVFSRITDYGMPIDMTSLKRIMMKLKKILPQSLIENLVVKKINARFDHTTYCLQPKHRVFAHSPIINDEIPNRLASGTLRAKAGVKIFTENGVMFDDNTVEENIDVVVLATGYTFKFPFLDKSVTEVRENHVDELYKYIFPPKLEKSTLGIIGCAQVLGANMPVFEMQCRLSTRVFQGKVNLPCCNDMMLDIKSKQEVLKKKYVKLHKHTVTVEYIEYMDELATLNGCRPDFGSLFWSDPKLALNCYFGPCTPYQYRLHGPGKWDGARKAILTQSPAADPAPHSLRSKEEEYPLVFTEDNSDKAKEEAQEEWSNNLITLEKIAIMKVAVIGAGASGLTAIKCCIDEGLEPVCFERTNDIGGLWRYTEKVTEGQSCVMKSTIINTSKEMMCYSDFPIPADYPIFMHNTYVQKYFNLYADKFNLQKYIQFEKEILSIDKHPDFKQTGQWNIKVKDKKSGDVEESVFDAVLVCTGHHAEKHVPDFPGLSNFKGEVIHSHDYRNPAGYEGKRVVIIGIGNSGGDMATELSRVASQVFISTRRGSWVLNRIGDNGMPLDMASSDRFKLSLKNYLPASVIHNIVEGRLNARFDHSLYSLKPKHHVFAQHPMVNDEMPNRLASGTLRVKPDIKTFTENGVIFDDDTKEENIDVVVLATGYKFGFPFLDKSVVDVKENRVELYKYVFPPKQEKKNTLSIIGCIQPLGAIMPISELQCRLSLRVFQKKVKLPCSDEMILDIRSKELAMKERYVQTQRHTIQVDYIDYMDELATLNGCLPDLQSIFWSDPKLALTCFFGPCTPYQYRLQGPGKWNGARQAIMTQWDRTFASLKTRPLGFTEKPSQKKFFIFYLVFVVLFCYLVHVIFL</sequence>
<comment type="catalytic activity">
    <reaction evidence="25">
        <text>hexan-3-one + NADPH + O2 + H(+) = ethyl butanoate + NADP(+) + H2O</text>
        <dbReference type="Rhea" id="RHEA:54844"/>
        <dbReference type="ChEBI" id="CHEBI:15377"/>
        <dbReference type="ChEBI" id="CHEBI:15378"/>
        <dbReference type="ChEBI" id="CHEBI:15379"/>
        <dbReference type="ChEBI" id="CHEBI:57783"/>
        <dbReference type="ChEBI" id="CHEBI:58349"/>
        <dbReference type="ChEBI" id="CHEBI:88764"/>
        <dbReference type="ChEBI" id="CHEBI:89891"/>
    </reaction>
    <physiologicalReaction direction="left-to-right" evidence="25">
        <dbReference type="Rhea" id="RHEA:54845"/>
    </physiologicalReaction>
</comment>
<comment type="subcellular location">
    <subcellularLocation>
        <location evidence="2">Endoplasmic reticulum membrane</location>
        <topology evidence="2">Single-pass membrane protein</topology>
    </subcellularLocation>
    <subcellularLocation>
        <location evidence="3">Microsome membrane</location>
    </subcellularLocation>
</comment>
<evidence type="ECO:0000256" key="20">
    <source>
        <dbReference type="ARBA" id="ARBA00047338"/>
    </source>
</evidence>
<comment type="catalytic activity">
    <reaction evidence="28">
        <text>octan-3-one + NADPH + O2 + H(+) = ethyl hexanoate + NADP(+) + H2O</text>
        <dbReference type="Rhea" id="RHEA:54856"/>
        <dbReference type="ChEBI" id="CHEBI:15377"/>
        <dbReference type="ChEBI" id="CHEBI:15378"/>
        <dbReference type="ChEBI" id="CHEBI:15379"/>
        <dbReference type="ChEBI" id="CHEBI:57783"/>
        <dbReference type="ChEBI" id="CHEBI:58349"/>
        <dbReference type="ChEBI" id="CHEBI:80946"/>
        <dbReference type="ChEBI" id="CHEBI:86055"/>
    </reaction>
    <physiologicalReaction direction="left-to-right" evidence="28">
        <dbReference type="Rhea" id="RHEA:54857"/>
    </physiologicalReaction>
</comment>
<dbReference type="EC" id="1.-.-.-" evidence="33"/>
<dbReference type="GO" id="GO:0016174">
    <property type="term" value="F:NAD(P)H oxidase H2O2-forming activity"/>
    <property type="evidence" value="ECO:0007669"/>
    <property type="project" value="UniProtKB-EC"/>
</dbReference>
<comment type="catalytic activity">
    <reaction evidence="26">
        <text>hypotaurine + NADPH + O2 + H(+) = taurine + NADP(+) + H2O</text>
        <dbReference type="Rhea" id="RHEA:69819"/>
        <dbReference type="ChEBI" id="CHEBI:15377"/>
        <dbReference type="ChEBI" id="CHEBI:15378"/>
        <dbReference type="ChEBI" id="CHEBI:15379"/>
        <dbReference type="ChEBI" id="CHEBI:57783"/>
        <dbReference type="ChEBI" id="CHEBI:57853"/>
        <dbReference type="ChEBI" id="CHEBI:58349"/>
        <dbReference type="ChEBI" id="CHEBI:507393"/>
        <dbReference type="EC" id="1.14.13.8"/>
    </reaction>
    <physiologicalReaction direction="left-to-right" evidence="26">
        <dbReference type="Rhea" id="RHEA:69820"/>
    </physiologicalReaction>
</comment>
<dbReference type="PRINTS" id="PR01125">
    <property type="entry name" value="FMOXYGENASE5"/>
</dbReference>
<evidence type="ECO:0000256" key="16">
    <source>
        <dbReference type="ARBA" id="ARBA00023098"/>
    </source>
</evidence>
<comment type="similarity">
    <text evidence="4 33">Belongs to the FMO family.</text>
</comment>
<evidence type="ECO:0000256" key="6">
    <source>
        <dbReference type="ARBA" id="ARBA00022553"/>
    </source>
</evidence>
<comment type="catalytic activity">
    <reaction evidence="23">
        <text>sulcatone + NADPH + O2 + H(+) = 4-methylpent-3-en-1-yl acetate + NADP(+) + H2O</text>
        <dbReference type="Rhea" id="RHEA:54864"/>
        <dbReference type="ChEBI" id="CHEBI:15377"/>
        <dbReference type="ChEBI" id="CHEBI:15378"/>
        <dbReference type="ChEBI" id="CHEBI:15379"/>
        <dbReference type="ChEBI" id="CHEBI:16310"/>
        <dbReference type="ChEBI" id="CHEBI:57783"/>
        <dbReference type="ChEBI" id="CHEBI:58349"/>
        <dbReference type="ChEBI" id="CHEBI:138373"/>
    </reaction>
    <physiologicalReaction direction="left-to-right" evidence="23">
        <dbReference type="Rhea" id="RHEA:54865"/>
    </physiologicalReaction>
</comment>
<evidence type="ECO:0000256" key="14">
    <source>
        <dbReference type="ARBA" id="ARBA00023002"/>
    </source>
</evidence>
<feature type="transmembrane region" description="Helical" evidence="34">
    <location>
        <begin position="1055"/>
        <end position="1073"/>
    </location>
</feature>
<name>A0A6J8DK29_MYTCO</name>
<dbReference type="Proteomes" id="UP000507470">
    <property type="component" value="Unassembled WGS sequence"/>
</dbReference>
<evidence type="ECO:0000256" key="18">
    <source>
        <dbReference type="ARBA" id="ARBA00045722"/>
    </source>
</evidence>
<keyword evidence="36" id="KW-1185">Reference proteome</keyword>
<evidence type="ECO:0000256" key="25">
    <source>
        <dbReference type="ARBA" id="ARBA00047977"/>
    </source>
</evidence>
<dbReference type="Pfam" id="PF00743">
    <property type="entry name" value="FMO-like"/>
    <property type="match status" value="2"/>
</dbReference>
<dbReference type="PRINTS" id="PR00370">
    <property type="entry name" value="FMOXYGENASE"/>
</dbReference>
<keyword evidence="11" id="KW-0492">Microsome</keyword>
<evidence type="ECO:0000256" key="32">
    <source>
        <dbReference type="ARBA" id="ARBA00049475"/>
    </source>
</evidence>
<accession>A0A6J8DK29</accession>
<dbReference type="GO" id="GO:0050660">
    <property type="term" value="F:flavin adenine dinucleotide binding"/>
    <property type="evidence" value="ECO:0007669"/>
    <property type="project" value="InterPro"/>
</dbReference>
<keyword evidence="16" id="KW-0443">Lipid metabolism</keyword>
<keyword evidence="17 34" id="KW-0472">Membrane</keyword>
<keyword evidence="12" id="KW-0521">NADP</keyword>
<keyword evidence="13 34" id="KW-1133">Transmembrane helix</keyword>
<keyword evidence="5" id="KW-0488">Methylation</keyword>
<evidence type="ECO:0000313" key="35">
    <source>
        <dbReference type="EMBL" id="CAC5408469.1"/>
    </source>
</evidence>
<comment type="catalytic activity">
    <reaction evidence="24">
        <text>NADPH + O2 + H(+) = H2O2 + NADP(+)</text>
        <dbReference type="Rhea" id="RHEA:11260"/>
        <dbReference type="ChEBI" id="CHEBI:15378"/>
        <dbReference type="ChEBI" id="CHEBI:15379"/>
        <dbReference type="ChEBI" id="CHEBI:16240"/>
        <dbReference type="ChEBI" id="CHEBI:57783"/>
        <dbReference type="ChEBI" id="CHEBI:58349"/>
        <dbReference type="EC" id="1.6.3.1"/>
    </reaction>
    <physiologicalReaction direction="left-to-right" evidence="24">
        <dbReference type="Rhea" id="RHEA:11261"/>
    </physiologicalReaction>
</comment>
<evidence type="ECO:0000256" key="8">
    <source>
        <dbReference type="ARBA" id="ARBA00022692"/>
    </source>
</evidence>
<organism evidence="35 36">
    <name type="scientific">Mytilus coruscus</name>
    <name type="common">Sea mussel</name>
    <dbReference type="NCBI Taxonomy" id="42192"/>
    <lineage>
        <taxon>Eukaryota</taxon>
        <taxon>Metazoa</taxon>
        <taxon>Spiralia</taxon>
        <taxon>Lophotrochozoa</taxon>
        <taxon>Mollusca</taxon>
        <taxon>Bivalvia</taxon>
        <taxon>Autobranchia</taxon>
        <taxon>Pteriomorphia</taxon>
        <taxon>Mytilida</taxon>
        <taxon>Mytiloidea</taxon>
        <taxon>Mytilidae</taxon>
        <taxon>Mytilinae</taxon>
        <taxon>Mytilus</taxon>
    </lineage>
</organism>
<evidence type="ECO:0000256" key="28">
    <source>
        <dbReference type="ARBA" id="ARBA00048459"/>
    </source>
</evidence>
<comment type="catalytic activity">
    <reaction evidence="27">
        <text>trimethylamine + NADPH + O2 = trimethylamine N-oxide + NADP(+) + H2O</text>
        <dbReference type="Rhea" id="RHEA:31979"/>
        <dbReference type="ChEBI" id="CHEBI:15377"/>
        <dbReference type="ChEBI" id="CHEBI:15379"/>
        <dbReference type="ChEBI" id="CHEBI:15724"/>
        <dbReference type="ChEBI" id="CHEBI:57783"/>
        <dbReference type="ChEBI" id="CHEBI:58349"/>
        <dbReference type="ChEBI" id="CHEBI:58389"/>
        <dbReference type="EC" id="1.14.13.148"/>
    </reaction>
    <physiologicalReaction direction="left-to-right" evidence="27">
        <dbReference type="Rhea" id="RHEA:31980"/>
    </physiologicalReaction>
</comment>